<keyword evidence="1" id="KW-1133">Transmembrane helix</keyword>
<dbReference type="Pfam" id="PF07386">
    <property type="entry name" value="DUF1499"/>
    <property type="match status" value="1"/>
</dbReference>
<protein>
    <submittedName>
        <fullName evidence="2">DUF1499 domain-containing protein</fullName>
    </submittedName>
</protein>
<sequence>MNLPSITHKIAITSFILLALGAIGVRFNWYGYQVGLMMFGLAGLLSFISICASAFFTRRTKTSAGQRQLSRAALIALPAIIFFSLGLFSGAGAPLIHDISTDTETPPKFIAAKLERRASDNSLVYAAGNRELQQQAYPDIQTIPTLLSVTAAQDKARAIAENLGWQVTYQESGHIEATVSSFWFGFTDDVIIRISETPSGSIIDLRSASRVGKGDLGVNASRIRQFSQQYLE</sequence>
<dbReference type="InterPro" id="IPR010865">
    <property type="entry name" value="DUF1499"/>
</dbReference>
<gene>
    <name evidence="2" type="ORF">AB4875_12160</name>
</gene>
<evidence type="ECO:0000256" key="1">
    <source>
        <dbReference type="SAM" id="Phobius"/>
    </source>
</evidence>
<feature type="transmembrane region" description="Helical" evidence="1">
    <location>
        <begin position="34"/>
        <end position="57"/>
    </location>
</feature>
<keyword evidence="3" id="KW-1185">Reference proteome</keyword>
<dbReference type="EMBL" id="JBFRYB010000001">
    <property type="protein sequence ID" value="MEX1666242.1"/>
    <property type="molecule type" value="Genomic_DNA"/>
</dbReference>
<keyword evidence="1" id="KW-0812">Transmembrane</keyword>
<feature type="transmembrane region" description="Helical" evidence="1">
    <location>
        <begin position="69"/>
        <end position="91"/>
    </location>
</feature>
<proteinExistence type="predicted"/>
<organism evidence="2 3">
    <name type="scientific">Zhongshania arctica</name>
    <dbReference type="NCBI Taxonomy" id="3238302"/>
    <lineage>
        <taxon>Bacteria</taxon>
        <taxon>Pseudomonadati</taxon>
        <taxon>Pseudomonadota</taxon>
        <taxon>Gammaproteobacteria</taxon>
        <taxon>Cellvibrionales</taxon>
        <taxon>Spongiibacteraceae</taxon>
        <taxon>Zhongshania</taxon>
    </lineage>
</organism>
<keyword evidence="1" id="KW-0472">Membrane</keyword>
<evidence type="ECO:0000313" key="2">
    <source>
        <dbReference type="EMBL" id="MEX1666242.1"/>
    </source>
</evidence>
<dbReference type="Proteomes" id="UP001557484">
    <property type="component" value="Unassembled WGS sequence"/>
</dbReference>
<accession>A0ABV3TXD3</accession>
<dbReference type="RefSeq" id="WP_368376325.1">
    <property type="nucleotide sequence ID" value="NZ_JBFRYB010000001.1"/>
</dbReference>
<reference evidence="2 3" key="1">
    <citation type="journal article" date="2011" name="Int. J. Syst. Evol. Microbiol.">
        <title>Zhongshania antarctica gen. nov., sp. nov. and Zhongshania guokunii sp. nov., gammaproteobacteria respectively isolated from coastal attached (fast) ice and surface seawater of the Antarctic.</title>
        <authorList>
            <person name="Li H.J."/>
            <person name="Zhang X.Y."/>
            <person name="Chen C.X."/>
            <person name="Zhang Y.J."/>
            <person name="Gao Z.M."/>
            <person name="Yu Y."/>
            <person name="Chen X.L."/>
            <person name="Chen B."/>
            <person name="Zhang Y.Z."/>
        </authorList>
    </citation>
    <scope>NUCLEOTIDE SEQUENCE [LARGE SCALE GENOMIC DNA]</scope>
    <source>
        <strain evidence="2 3">R06B22</strain>
    </source>
</reference>
<comment type="caution">
    <text evidence="2">The sequence shown here is derived from an EMBL/GenBank/DDBJ whole genome shotgun (WGS) entry which is preliminary data.</text>
</comment>
<name>A0ABV3TXD3_9GAMM</name>
<evidence type="ECO:0000313" key="3">
    <source>
        <dbReference type="Proteomes" id="UP001557484"/>
    </source>
</evidence>